<protein>
    <submittedName>
        <fullName evidence="1">Uncharacterized protein</fullName>
    </submittedName>
</protein>
<dbReference type="AlphaFoldDB" id="A0A6S7K2Y1"/>
<comment type="caution">
    <text evidence="1">The sequence shown here is derived from an EMBL/GenBank/DDBJ whole genome shotgun (WGS) entry which is preliminary data.</text>
</comment>
<keyword evidence="2" id="KW-1185">Reference proteome</keyword>
<evidence type="ECO:0000313" key="2">
    <source>
        <dbReference type="Proteomes" id="UP001152795"/>
    </source>
</evidence>
<gene>
    <name evidence="1" type="ORF">PACLA_8A002861</name>
</gene>
<proteinExistence type="predicted"/>
<organism evidence="1 2">
    <name type="scientific">Paramuricea clavata</name>
    <name type="common">Red gorgonian</name>
    <name type="synonym">Violescent sea-whip</name>
    <dbReference type="NCBI Taxonomy" id="317549"/>
    <lineage>
        <taxon>Eukaryota</taxon>
        <taxon>Metazoa</taxon>
        <taxon>Cnidaria</taxon>
        <taxon>Anthozoa</taxon>
        <taxon>Octocorallia</taxon>
        <taxon>Malacalcyonacea</taxon>
        <taxon>Plexauridae</taxon>
        <taxon>Paramuricea</taxon>
    </lineage>
</organism>
<accession>A0A6S7K2Y1</accession>
<reference evidence="1" key="1">
    <citation type="submission" date="2020-04" db="EMBL/GenBank/DDBJ databases">
        <authorList>
            <person name="Alioto T."/>
            <person name="Alioto T."/>
            <person name="Gomez Garrido J."/>
        </authorList>
    </citation>
    <scope>NUCLEOTIDE SEQUENCE</scope>
    <source>
        <strain evidence="1">A484AB</strain>
    </source>
</reference>
<evidence type="ECO:0000313" key="1">
    <source>
        <dbReference type="EMBL" id="CAB4037818.1"/>
    </source>
</evidence>
<dbReference type="Proteomes" id="UP001152795">
    <property type="component" value="Unassembled WGS sequence"/>
</dbReference>
<dbReference type="EMBL" id="CACRXK020023498">
    <property type="protein sequence ID" value="CAB4037818.1"/>
    <property type="molecule type" value="Genomic_DNA"/>
</dbReference>
<sequence length="142" mass="15850">MTIRLTRDKAIDLKKACKALRTASKPQTIREVARIIGKIVASFPGVMYGPLYHRELDKDKTQALKEAKGDFDATMALSQSAKTELHWWECHVENSFPKLTHEEPQQKITTDASGWGAEYQDISTGGCGLSLKLQITLTTLKC</sequence>
<dbReference type="OrthoDB" id="5989869at2759"/>
<name>A0A6S7K2Y1_PARCT</name>